<feature type="compositionally biased region" description="Basic and acidic residues" evidence="1">
    <location>
        <begin position="178"/>
        <end position="187"/>
    </location>
</feature>
<dbReference type="OrthoDB" id="1847229at2759"/>
<dbReference type="AlphaFoldDB" id="A0A7J7LU49"/>
<dbReference type="Proteomes" id="UP000541444">
    <property type="component" value="Unassembled WGS sequence"/>
</dbReference>
<dbReference type="PANTHER" id="PTHR36368:SF1">
    <property type="entry name" value="ATP-DEPENDENT CASEINOLYTIC PROTEASE_CROTONASE FAMILY PROTEIN"/>
    <property type="match status" value="1"/>
</dbReference>
<dbReference type="EMBL" id="JACGCM010002006">
    <property type="protein sequence ID" value="KAF6146119.1"/>
    <property type="molecule type" value="Genomic_DNA"/>
</dbReference>
<feature type="region of interest" description="Disordered" evidence="1">
    <location>
        <begin position="162"/>
        <end position="245"/>
    </location>
</feature>
<evidence type="ECO:0000313" key="2">
    <source>
        <dbReference type="EMBL" id="KAF6146119.1"/>
    </source>
</evidence>
<evidence type="ECO:0000256" key="1">
    <source>
        <dbReference type="SAM" id="MobiDB-lite"/>
    </source>
</evidence>
<sequence length="299" mass="33390">MSETIGELSDVSNPNLHFSFDPEIEGSSLSLSLPSEPPDIGNWFSSYIYESPLFDSEGNCGGFSIGERWGRKRGICLEGEESLGEVSNAGERDGSVVGKRRFCDDDALDKNEEKYDLKRNLSEISGEKNCLQDKLKENHGVLPCQDDLTSCLDNKGTIQNWEGRSASQEDSGQGDNRSATDNEDPIRTTRTSPRRGGQEEEANNSEINGFISTKKKRNTSDNTGSLSKRSSKENEVKNSTDANEEPMILPRMPLSERTNYHHEAMAPEITGKWRCPQSSKPDLGPPLKQLRLERWVRRS</sequence>
<feature type="compositionally biased region" description="Polar residues" evidence="1">
    <location>
        <begin position="162"/>
        <end position="177"/>
    </location>
</feature>
<evidence type="ECO:0000313" key="3">
    <source>
        <dbReference type="Proteomes" id="UP000541444"/>
    </source>
</evidence>
<dbReference type="PANTHER" id="PTHR36368">
    <property type="entry name" value="ATP-DEPENDENT CASEINOLYTIC PROTEASE/CROTONASE FAMILY PROTEIN"/>
    <property type="match status" value="1"/>
</dbReference>
<organism evidence="2 3">
    <name type="scientific">Kingdonia uniflora</name>
    <dbReference type="NCBI Taxonomy" id="39325"/>
    <lineage>
        <taxon>Eukaryota</taxon>
        <taxon>Viridiplantae</taxon>
        <taxon>Streptophyta</taxon>
        <taxon>Embryophyta</taxon>
        <taxon>Tracheophyta</taxon>
        <taxon>Spermatophyta</taxon>
        <taxon>Magnoliopsida</taxon>
        <taxon>Ranunculales</taxon>
        <taxon>Circaeasteraceae</taxon>
        <taxon>Kingdonia</taxon>
    </lineage>
</organism>
<gene>
    <name evidence="2" type="ORF">GIB67_015557</name>
</gene>
<keyword evidence="3" id="KW-1185">Reference proteome</keyword>
<protein>
    <submittedName>
        <fullName evidence="2">Uncharacterized protein</fullName>
    </submittedName>
</protein>
<reference evidence="2 3" key="1">
    <citation type="journal article" date="2020" name="IScience">
        <title>Genome Sequencing of the Endangered Kingdonia uniflora (Circaeasteraceae, Ranunculales) Reveals Potential Mechanisms of Evolutionary Specialization.</title>
        <authorList>
            <person name="Sun Y."/>
            <person name="Deng T."/>
            <person name="Zhang A."/>
            <person name="Moore M.J."/>
            <person name="Landis J.B."/>
            <person name="Lin N."/>
            <person name="Zhang H."/>
            <person name="Zhang X."/>
            <person name="Huang J."/>
            <person name="Zhang X."/>
            <person name="Sun H."/>
            <person name="Wang H."/>
        </authorList>
    </citation>
    <scope>NUCLEOTIDE SEQUENCE [LARGE SCALE GENOMIC DNA]</scope>
    <source>
        <strain evidence="2">TB1705</strain>
        <tissue evidence="2">Leaf</tissue>
    </source>
</reference>
<name>A0A7J7LU49_9MAGN</name>
<proteinExistence type="predicted"/>
<accession>A0A7J7LU49</accession>
<comment type="caution">
    <text evidence="2">The sequence shown here is derived from an EMBL/GenBank/DDBJ whole genome shotgun (WGS) entry which is preliminary data.</text>
</comment>